<dbReference type="SUPFAM" id="SSF52540">
    <property type="entry name" value="P-loop containing nucleoside triphosphate hydrolases"/>
    <property type="match status" value="1"/>
</dbReference>
<comment type="caution">
    <text evidence="9">The sequence shown here is derived from an EMBL/GenBank/DDBJ whole genome shotgun (WGS) entry which is preliminary data.</text>
</comment>
<dbReference type="Gene3D" id="3.40.50.300">
    <property type="entry name" value="P-loop containing nucleotide triphosphate hydrolases"/>
    <property type="match status" value="1"/>
</dbReference>
<dbReference type="PROSITE" id="PS51755">
    <property type="entry name" value="OMPR_PHOB"/>
    <property type="match status" value="1"/>
</dbReference>
<dbReference type="InterPro" id="IPR016032">
    <property type="entry name" value="Sig_transdc_resp-reg_C-effctor"/>
</dbReference>
<dbReference type="InterPro" id="IPR036388">
    <property type="entry name" value="WH-like_DNA-bd_sf"/>
</dbReference>
<keyword evidence="6" id="KW-0802">TPR repeat</keyword>
<reference evidence="9 10" key="1">
    <citation type="submission" date="2022-05" db="EMBL/GenBank/DDBJ databases">
        <title>Streptomyces sp. nov. RY43-2 isolated from soil of a peat swamp forest.</title>
        <authorList>
            <person name="Kanchanasin P."/>
            <person name="Tanasupawat S."/>
            <person name="Phongsopitanun W."/>
        </authorList>
    </citation>
    <scope>NUCLEOTIDE SEQUENCE [LARGE SCALE GENOMIC DNA]</scope>
    <source>
        <strain evidence="9 10">RY43-2</strain>
    </source>
</reference>
<dbReference type="Pfam" id="PF00486">
    <property type="entry name" value="Trans_reg_C"/>
    <property type="match status" value="1"/>
</dbReference>
<feature type="DNA-binding region" description="OmpR/PhoB-type" evidence="7">
    <location>
        <begin position="1"/>
        <end position="96"/>
    </location>
</feature>
<dbReference type="PROSITE" id="PS50005">
    <property type="entry name" value="TPR"/>
    <property type="match status" value="1"/>
</dbReference>
<dbReference type="InterPro" id="IPR019734">
    <property type="entry name" value="TPR_rpt"/>
</dbReference>
<evidence type="ECO:0000256" key="2">
    <source>
        <dbReference type="ARBA" id="ARBA00023012"/>
    </source>
</evidence>
<dbReference type="RefSeq" id="WP_252422622.1">
    <property type="nucleotide sequence ID" value="NZ_JAMWMR010000003.1"/>
</dbReference>
<comment type="similarity">
    <text evidence="1">Belongs to the AfsR/DnrI/RedD regulatory family.</text>
</comment>
<evidence type="ECO:0000256" key="7">
    <source>
        <dbReference type="PROSITE-ProRule" id="PRU01091"/>
    </source>
</evidence>
<dbReference type="Pfam" id="PF03704">
    <property type="entry name" value="BTAD"/>
    <property type="match status" value="1"/>
</dbReference>
<sequence length="925" mass="98133">MEFQLLGPVSINGSDGPLPIGPAKRRSLLAMLLLRAGRAVSVDTLTEVLWDEEPPQHARTVIQGHVWRLRGLLAQADAESYGVRLTTLGGAYHLDLPETLLDAHRFEELVALGRRADDPGDRAALLDEALALWQGPALASAYPSPLLRSAAYSLEEARLEAVELLADAYADAGQYERAARLLRPETGAHPLRESLAAGLVRVLHRADRSSEALEVYHATRRVLADELGVAPGADLSAAYACALGPGTTPRTPAPTGPARSAVAVRAEPPEYASARHSPSLLPRAPRAFHGRGAESAALSEACAGSDGPVVVVTGPAGVGKTALALHWAEAHRTAFPDGTLHADLRGFSDAPDAEPDELLREFLSALGVPPRRVPESAAAAGTLFRELTAQRRLLVVLDNARTSAQVRPLLPAGPGCVTVVTSRTGLTGLVASDAARVVPIDVLGAEDSVALLARVLGAARTDAEPDAARRVAELCGGLPLALRVAAARLAARPDWSLATLADRLSCEYQRLALLAAEDIGVASALRLTTAHLPADAARHFAALGHHPGLHVDRFSAAALAGGTPLEAAVALDRLVAAHLLTETGPDRYELHDLVRLYARGLDHDPAARDAARLRLYDHCVATALAAVEVAEPGGEPAFVLPEDHRQPVAVRDFTSREEALGWFAAERDDLALIAAAARAAGRPERAWRIAVTQWPFVVWRVRSDWAPTLEAALADTRACADPYAESRVLTLLGWVLTEEGRTEEALARLRAAPGLAARAGDVLGEATALVNLAVALLGDAGDAERLSAARDACTRALRLATAADDAHTRMLALQHLARIHLTAGRHQEAFDAAEEALGLGPEHEAVSRRVLLHTWQGEALLGLGEREAGARRLAEAAREAEETGYDEGAVTSLDALLRVAPPADRPDLRRRHAAARARIRERQVC</sequence>
<name>A0ABT0Z952_9ACTN</name>
<dbReference type="InterPro" id="IPR051677">
    <property type="entry name" value="AfsR-DnrI-RedD_regulator"/>
</dbReference>
<keyword evidence="5" id="KW-0804">Transcription</keyword>
<dbReference type="InterPro" id="IPR005158">
    <property type="entry name" value="BTAD"/>
</dbReference>
<dbReference type="PANTHER" id="PTHR35807">
    <property type="entry name" value="TRANSCRIPTIONAL REGULATOR REDD-RELATED"/>
    <property type="match status" value="1"/>
</dbReference>
<dbReference type="Proteomes" id="UP001523219">
    <property type="component" value="Unassembled WGS sequence"/>
</dbReference>
<dbReference type="Gene3D" id="1.10.8.430">
    <property type="entry name" value="Helical domain of apoptotic protease-activating factors"/>
    <property type="match status" value="1"/>
</dbReference>
<dbReference type="InterPro" id="IPR011990">
    <property type="entry name" value="TPR-like_helical_dom_sf"/>
</dbReference>
<evidence type="ECO:0000313" key="9">
    <source>
        <dbReference type="EMBL" id="MCN9240294.1"/>
    </source>
</evidence>
<dbReference type="PRINTS" id="PR00364">
    <property type="entry name" value="DISEASERSIST"/>
</dbReference>
<proteinExistence type="inferred from homology"/>
<dbReference type="CDD" id="cd15831">
    <property type="entry name" value="BTAD"/>
    <property type="match status" value="1"/>
</dbReference>
<evidence type="ECO:0000256" key="6">
    <source>
        <dbReference type="PROSITE-ProRule" id="PRU00339"/>
    </source>
</evidence>
<evidence type="ECO:0000256" key="4">
    <source>
        <dbReference type="ARBA" id="ARBA00023125"/>
    </source>
</evidence>
<dbReference type="SMART" id="SM00862">
    <property type="entry name" value="Trans_reg_C"/>
    <property type="match status" value="1"/>
</dbReference>
<dbReference type="Pfam" id="PF13401">
    <property type="entry name" value="AAA_22"/>
    <property type="match status" value="1"/>
</dbReference>
<dbReference type="PANTHER" id="PTHR35807:SF1">
    <property type="entry name" value="TRANSCRIPTIONAL REGULATOR REDD"/>
    <property type="match status" value="1"/>
</dbReference>
<dbReference type="Gene3D" id="1.10.10.10">
    <property type="entry name" value="Winged helix-like DNA-binding domain superfamily/Winged helix DNA-binding domain"/>
    <property type="match status" value="1"/>
</dbReference>
<accession>A0ABT0Z952</accession>
<dbReference type="InterPro" id="IPR027417">
    <property type="entry name" value="P-loop_NTPase"/>
</dbReference>
<dbReference type="EMBL" id="JAMWMR010000003">
    <property type="protein sequence ID" value="MCN9240294.1"/>
    <property type="molecule type" value="Genomic_DNA"/>
</dbReference>
<dbReference type="InterPro" id="IPR049945">
    <property type="entry name" value="AAA_22"/>
</dbReference>
<gene>
    <name evidence="9" type="ORF">NGF19_05715</name>
</gene>
<dbReference type="InterPro" id="IPR042197">
    <property type="entry name" value="Apaf_helical"/>
</dbReference>
<dbReference type="SMART" id="SM01043">
    <property type="entry name" value="BTAD"/>
    <property type="match status" value="1"/>
</dbReference>
<organism evidence="9 10">
    <name type="scientific">Streptomyces macrolidinus</name>
    <dbReference type="NCBI Taxonomy" id="2952607"/>
    <lineage>
        <taxon>Bacteria</taxon>
        <taxon>Bacillati</taxon>
        <taxon>Actinomycetota</taxon>
        <taxon>Actinomycetes</taxon>
        <taxon>Kitasatosporales</taxon>
        <taxon>Streptomycetaceae</taxon>
        <taxon>Streptomyces</taxon>
    </lineage>
</organism>
<evidence type="ECO:0000256" key="3">
    <source>
        <dbReference type="ARBA" id="ARBA00023015"/>
    </source>
</evidence>
<feature type="repeat" description="TPR" evidence="6">
    <location>
        <begin position="810"/>
        <end position="843"/>
    </location>
</feature>
<dbReference type="SUPFAM" id="SSF46894">
    <property type="entry name" value="C-terminal effector domain of the bipartite response regulators"/>
    <property type="match status" value="1"/>
</dbReference>
<evidence type="ECO:0000256" key="5">
    <source>
        <dbReference type="ARBA" id="ARBA00023163"/>
    </source>
</evidence>
<evidence type="ECO:0000259" key="8">
    <source>
        <dbReference type="PROSITE" id="PS51755"/>
    </source>
</evidence>
<protein>
    <submittedName>
        <fullName evidence="9">NB-ARC domain-containing protein</fullName>
    </submittedName>
</protein>
<dbReference type="SUPFAM" id="SSF48452">
    <property type="entry name" value="TPR-like"/>
    <property type="match status" value="2"/>
</dbReference>
<dbReference type="InterPro" id="IPR001867">
    <property type="entry name" value="OmpR/PhoB-type_DNA-bd"/>
</dbReference>
<evidence type="ECO:0000256" key="1">
    <source>
        <dbReference type="ARBA" id="ARBA00005820"/>
    </source>
</evidence>
<keyword evidence="10" id="KW-1185">Reference proteome</keyword>
<feature type="domain" description="OmpR/PhoB-type" evidence="8">
    <location>
        <begin position="1"/>
        <end position="96"/>
    </location>
</feature>
<keyword evidence="2" id="KW-0902">Two-component regulatory system</keyword>
<keyword evidence="4 7" id="KW-0238">DNA-binding</keyword>
<evidence type="ECO:0000313" key="10">
    <source>
        <dbReference type="Proteomes" id="UP001523219"/>
    </source>
</evidence>
<keyword evidence="3" id="KW-0805">Transcription regulation</keyword>
<dbReference type="Gene3D" id="1.25.40.10">
    <property type="entry name" value="Tetratricopeptide repeat domain"/>
    <property type="match status" value="2"/>
</dbReference>